<dbReference type="SMART" id="SM00195">
    <property type="entry name" value="DSPc"/>
    <property type="match status" value="1"/>
</dbReference>
<evidence type="ECO:0000256" key="1">
    <source>
        <dbReference type="ARBA" id="ARBA00013081"/>
    </source>
</evidence>
<dbReference type="InterPro" id="IPR000340">
    <property type="entry name" value="Dual-sp_phosphatase_cat-dom"/>
</dbReference>
<feature type="domain" description="Tyrosine-protein phosphatase" evidence="4">
    <location>
        <begin position="4"/>
        <end position="144"/>
    </location>
</feature>
<dbReference type="PROSITE" id="PS00383">
    <property type="entry name" value="TYR_PHOSPHATASE_1"/>
    <property type="match status" value="1"/>
</dbReference>
<dbReference type="EMBL" id="MN740610">
    <property type="protein sequence ID" value="QHU35662.1"/>
    <property type="molecule type" value="Genomic_DNA"/>
</dbReference>
<evidence type="ECO:0000256" key="3">
    <source>
        <dbReference type="ARBA" id="ARBA00022912"/>
    </source>
</evidence>
<dbReference type="CDD" id="cd14498">
    <property type="entry name" value="DSP"/>
    <property type="match status" value="1"/>
</dbReference>
<dbReference type="PROSITE" id="PS50054">
    <property type="entry name" value="TYR_PHOSPHATASE_DUAL"/>
    <property type="match status" value="1"/>
</dbReference>
<sequence length="144" mass="16565">MGAEYNEILPRLWLGSGNASRDRKFMRKNNITAILNCTKDIENTFPDIEYMRIPVDDDLSQDEIRRMKMYIPHAVSFIYKNRVLDKGSVLVHCYAGIQRSAICVLAYLVKTTNLSMNDALRLIISKRPQAFYGGSAINFRRSIQ</sequence>
<dbReference type="InterPro" id="IPR020420">
    <property type="entry name" value="Atypical_DUSP_subfamB"/>
</dbReference>
<dbReference type="GO" id="GO:0043409">
    <property type="term" value="P:negative regulation of MAPK cascade"/>
    <property type="evidence" value="ECO:0007669"/>
    <property type="project" value="TreeGrafter"/>
</dbReference>
<dbReference type="PROSITE" id="PS50056">
    <property type="entry name" value="TYR_PHOSPHATASE_2"/>
    <property type="match status" value="1"/>
</dbReference>
<evidence type="ECO:0000259" key="4">
    <source>
        <dbReference type="PROSITE" id="PS50054"/>
    </source>
</evidence>
<dbReference type="GO" id="GO:0008330">
    <property type="term" value="F:protein tyrosine/threonine phosphatase activity"/>
    <property type="evidence" value="ECO:0007669"/>
    <property type="project" value="TreeGrafter"/>
</dbReference>
<feature type="domain" description="Tyrosine specific protein phosphatases" evidence="5">
    <location>
        <begin position="69"/>
        <end position="128"/>
    </location>
</feature>
<name>A0A6C0M2F9_9ZZZZ</name>
<dbReference type="InterPro" id="IPR016130">
    <property type="entry name" value="Tyr_Pase_AS"/>
</dbReference>
<dbReference type="InterPro" id="IPR029021">
    <property type="entry name" value="Prot-tyrosine_phosphatase-like"/>
</dbReference>
<proteinExistence type="predicted"/>
<protein>
    <recommendedName>
        <fullName evidence="1">protein-serine/threonine phosphatase</fullName>
        <ecNumber evidence="1">3.1.3.16</ecNumber>
    </recommendedName>
</protein>
<evidence type="ECO:0000313" key="6">
    <source>
        <dbReference type="EMBL" id="QHU35662.1"/>
    </source>
</evidence>
<keyword evidence="2" id="KW-0378">Hydrolase</keyword>
<dbReference type="PRINTS" id="PR01910">
    <property type="entry name" value="ADSPHPHTASEB"/>
</dbReference>
<dbReference type="GO" id="GO:0005737">
    <property type="term" value="C:cytoplasm"/>
    <property type="evidence" value="ECO:0007669"/>
    <property type="project" value="TreeGrafter"/>
</dbReference>
<dbReference type="GO" id="GO:0033550">
    <property type="term" value="F:MAP kinase tyrosine phosphatase activity"/>
    <property type="evidence" value="ECO:0007669"/>
    <property type="project" value="TreeGrafter"/>
</dbReference>
<dbReference type="PANTHER" id="PTHR10159">
    <property type="entry name" value="DUAL SPECIFICITY PROTEIN PHOSPHATASE"/>
    <property type="match status" value="1"/>
</dbReference>
<dbReference type="SUPFAM" id="SSF52799">
    <property type="entry name" value="(Phosphotyrosine protein) phosphatases II"/>
    <property type="match status" value="1"/>
</dbReference>
<accession>A0A6C0M2F9</accession>
<evidence type="ECO:0000256" key="2">
    <source>
        <dbReference type="ARBA" id="ARBA00022801"/>
    </source>
</evidence>
<keyword evidence="3" id="KW-0904">Protein phosphatase</keyword>
<dbReference type="AlphaFoldDB" id="A0A6C0M2F9"/>
<dbReference type="GO" id="GO:0017017">
    <property type="term" value="F:MAP kinase tyrosine/serine/threonine phosphatase activity"/>
    <property type="evidence" value="ECO:0007669"/>
    <property type="project" value="InterPro"/>
</dbReference>
<organism evidence="6">
    <name type="scientific">viral metagenome</name>
    <dbReference type="NCBI Taxonomy" id="1070528"/>
    <lineage>
        <taxon>unclassified sequences</taxon>
        <taxon>metagenomes</taxon>
        <taxon>organismal metagenomes</taxon>
    </lineage>
</organism>
<reference evidence="6" key="1">
    <citation type="journal article" date="2020" name="Nature">
        <title>Giant virus diversity and host interactions through global metagenomics.</title>
        <authorList>
            <person name="Schulz F."/>
            <person name="Roux S."/>
            <person name="Paez-Espino D."/>
            <person name="Jungbluth S."/>
            <person name="Walsh D.A."/>
            <person name="Denef V.J."/>
            <person name="McMahon K.D."/>
            <person name="Konstantinidis K.T."/>
            <person name="Eloe-Fadrosh E.A."/>
            <person name="Kyrpides N.C."/>
            <person name="Woyke T."/>
        </authorList>
    </citation>
    <scope>NUCLEOTIDE SEQUENCE</scope>
    <source>
        <strain evidence="6">GVMAG-S-1029409-49</strain>
    </source>
</reference>
<dbReference type="GO" id="GO:0004722">
    <property type="term" value="F:protein serine/threonine phosphatase activity"/>
    <property type="evidence" value="ECO:0007669"/>
    <property type="project" value="UniProtKB-EC"/>
</dbReference>
<dbReference type="PANTHER" id="PTHR10159:SF519">
    <property type="entry name" value="DUAL SPECIFICITY PROTEIN PHOSPHATASE MPK3"/>
    <property type="match status" value="1"/>
</dbReference>
<dbReference type="EC" id="3.1.3.16" evidence="1"/>
<evidence type="ECO:0000259" key="5">
    <source>
        <dbReference type="PROSITE" id="PS50056"/>
    </source>
</evidence>
<dbReference type="InterPro" id="IPR000387">
    <property type="entry name" value="Tyr_Pase_dom"/>
</dbReference>
<dbReference type="Gene3D" id="3.90.190.10">
    <property type="entry name" value="Protein tyrosine phosphatase superfamily"/>
    <property type="match status" value="1"/>
</dbReference>
<dbReference type="Pfam" id="PF00782">
    <property type="entry name" value="DSPc"/>
    <property type="match status" value="1"/>
</dbReference>
<dbReference type="InterPro" id="IPR020422">
    <property type="entry name" value="TYR_PHOSPHATASE_DUAL_dom"/>
</dbReference>